<reference evidence="2 3" key="1">
    <citation type="submission" date="2016-10" db="EMBL/GenBank/DDBJ databases">
        <authorList>
            <person name="de Groot N.N."/>
        </authorList>
    </citation>
    <scope>NUCLEOTIDE SEQUENCE [LARGE SCALE GENOMIC DNA]</scope>
    <source>
        <strain evidence="2 3">S137</strain>
    </source>
</reference>
<evidence type="ECO:0000313" key="3">
    <source>
        <dbReference type="Proteomes" id="UP000182412"/>
    </source>
</evidence>
<organism evidence="2 3">
    <name type="scientific">Selenomonas ruminantium</name>
    <dbReference type="NCBI Taxonomy" id="971"/>
    <lineage>
        <taxon>Bacteria</taxon>
        <taxon>Bacillati</taxon>
        <taxon>Bacillota</taxon>
        <taxon>Negativicutes</taxon>
        <taxon>Selenomonadales</taxon>
        <taxon>Selenomonadaceae</taxon>
        <taxon>Selenomonas</taxon>
    </lineage>
</organism>
<dbReference type="AlphaFoldDB" id="A0A1H0T3N8"/>
<keyword evidence="1" id="KW-0732">Signal</keyword>
<protein>
    <recommendedName>
        <fullName evidence="4">Coenzyme F(420) biosynthesis enzyme</fullName>
    </recommendedName>
</protein>
<gene>
    <name evidence="2" type="ORF">SAMN05216366_12118</name>
</gene>
<dbReference type="Proteomes" id="UP000182412">
    <property type="component" value="Unassembled WGS sequence"/>
</dbReference>
<dbReference type="RefSeq" id="WP_074572717.1">
    <property type="nucleotide sequence ID" value="NZ_FNJQ01000021.1"/>
</dbReference>
<evidence type="ECO:0000313" key="2">
    <source>
        <dbReference type="EMBL" id="SDP48340.1"/>
    </source>
</evidence>
<dbReference type="EMBL" id="FNJQ01000021">
    <property type="protein sequence ID" value="SDP48340.1"/>
    <property type="molecule type" value="Genomic_DNA"/>
</dbReference>
<sequence length="188" mass="20983">MKKIVQMLLTLCMVVLSAQVAFANADKVTVQEGADITAVKRIAVAAPLYMPRDDKAPNKDMLTQIVSDASRVSRSYVISYDAVAEGIKTATNVDIKSLDRRQAAKVYKENVANYADAYVVLTVANNSRTAFFFDVFKSGTNELLYTYEIRANKSEGDTVNTFNNLCEQFYKHLDRSAEEQVKAESKKK</sequence>
<accession>A0A1H0T3N8</accession>
<evidence type="ECO:0008006" key="4">
    <source>
        <dbReference type="Google" id="ProtNLM"/>
    </source>
</evidence>
<feature type="chain" id="PRO_5010370749" description="Coenzyme F(420) biosynthesis enzyme" evidence="1">
    <location>
        <begin position="24"/>
        <end position="188"/>
    </location>
</feature>
<evidence type="ECO:0000256" key="1">
    <source>
        <dbReference type="SAM" id="SignalP"/>
    </source>
</evidence>
<feature type="signal peptide" evidence="1">
    <location>
        <begin position="1"/>
        <end position="23"/>
    </location>
</feature>
<proteinExistence type="predicted"/>
<name>A0A1H0T3N8_SELRU</name>
<dbReference type="OrthoDB" id="1669040at2"/>